<gene>
    <name evidence="1" type="ORF">IAB46_01205</name>
</gene>
<dbReference type="Pfam" id="PF06050">
    <property type="entry name" value="HGD-D"/>
    <property type="match status" value="1"/>
</dbReference>
<comment type="caution">
    <text evidence="1">The sequence shown here is derived from an EMBL/GenBank/DDBJ whole genome shotgun (WGS) entry which is preliminary data.</text>
</comment>
<evidence type="ECO:0008006" key="3">
    <source>
        <dbReference type="Google" id="ProtNLM"/>
    </source>
</evidence>
<dbReference type="EMBL" id="DVIT01000005">
    <property type="protein sequence ID" value="HIS46176.1"/>
    <property type="molecule type" value="Genomic_DNA"/>
</dbReference>
<organism evidence="1 2">
    <name type="scientific">Candidatus Scybalocola faecigallinarum</name>
    <dbReference type="NCBI Taxonomy" id="2840941"/>
    <lineage>
        <taxon>Bacteria</taxon>
        <taxon>Bacillati</taxon>
        <taxon>Bacillota</taxon>
        <taxon>Clostridia</taxon>
        <taxon>Lachnospirales</taxon>
        <taxon>Lachnospiraceae</taxon>
        <taxon>Lachnospiraceae incertae sedis</taxon>
        <taxon>Candidatus Scybalocola (ex Gilroy et al. 2021)</taxon>
    </lineage>
</organism>
<dbReference type="PANTHER" id="PTHR32329">
    <property type="entry name" value="BIFUNCTIONAL PROTEIN [INCLUDES 2-HYDROXYACYL-COA DEHYDRATASE (N-TER) AND ITS ACTIVATOR DOMAIN (C_TERM)-RELATED"/>
    <property type="match status" value="1"/>
</dbReference>
<name>A0A9D1F274_9FIRM</name>
<dbReference type="Gene3D" id="3.40.50.11900">
    <property type="match status" value="1"/>
</dbReference>
<proteinExistence type="predicted"/>
<dbReference type="InterPro" id="IPR010327">
    <property type="entry name" value="FldB/FldC_alpha/beta"/>
</dbReference>
<dbReference type="AlphaFoldDB" id="A0A9D1F274"/>
<evidence type="ECO:0000313" key="1">
    <source>
        <dbReference type="EMBL" id="HIS46176.1"/>
    </source>
</evidence>
<dbReference type="Proteomes" id="UP000823927">
    <property type="component" value="Unassembled WGS sequence"/>
</dbReference>
<sequence length="360" mass="41226">MEINIEQKKKLAFPRFSHYNLAIRYLVEQGLDATYILLPEATKETIEIGSRYSPDYACAPFKHTLGSLIEAVHAGADVLLETGGLCRLDYYGELQEEILHELGYRCEFINLAHYMAGSKKEWLRLAKHLSPKLKPAKLIAAFYDAVKMVEYLDEIEALYYKNAAFEQEKGSFKQIHRQFLLDMQTAENHSEIKDAYMRARQAMSSVPLNMPAHPVRIGIVGEYFTVMDAHSNQYIQEKLAALGCSSYRFMSVTNCHFRAKESTLRPRIKEYASYSMGPTTTWTINSALEYARSGFDGIIHVKSFGCTPEMDAMPVLQNISRDYHIPVLYLSYDTQNSDTGLDTRLEAFCDMLERKKKVLR</sequence>
<protein>
    <recommendedName>
        <fullName evidence="3">2-hydroxyglutaryl-CoA dehydratase</fullName>
    </recommendedName>
</protein>
<evidence type="ECO:0000313" key="2">
    <source>
        <dbReference type="Proteomes" id="UP000823927"/>
    </source>
</evidence>
<dbReference type="PANTHER" id="PTHR32329:SF2">
    <property type="entry name" value="BIFUNCTIONAL PROTEIN [INCLUDES 2-HYDROXYACYL-COA DEHYDRATASE (N-TER) AND ITS ACTIVATOR DOMAIN (C_TERM)"/>
    <property type="match status" value="1"/>
</dbReference>
<accession>A0A9D1F274</accession>
<dbReference type="InterPro" id="IPR051805">
    <property type="entry name" value="Dehydratase_Activator_Redct"/>
</dbReference>
<reference evidence="1" key="1">
    <citation type="submission" date="2020-10" db="EMBL/GenBank/DDBJ databases">
        <authorList>
            <person name="Gilroy R."/>
        </authorList>
    </citation>
    <scope>NUCLEOTIDE SEQUENCE</scope>
    <source>
        <strain evidence="1">CHK178-757</strain>
    </source>
</reference>
<reference evidence="1" key="2">
    <citation type="journal article" date="2021" name="PeerJ">
        <title>Extensive microbial diversity within the chicken gut microbiome revealed by metagenomics and culture.</title>
        <authorList>
            <person name="Gilroy R."/>
            <person name="Ravi A."/>
            <person name="Getino M."/>
            <person name="Pursley I."/>
            <person name="Horton D.L."/>
            <person name="Alikhan N.F."/>
            <person name="Baker D."/>
            <person name="Gharbi K."/>
            <person name="Hall N."/>
            <person name="Watson M."/>
            <person name="Adriaenssens E.M."/>
            <person name="Foster-Nyarko E."/>
            <person name="Jarju S."/>
            <person name="Secka A."/>
            <person name="Antonio M."/>
            <person name="Oren A."/>
            <person name="Chaudhuri R.R."/>
            <person name="La Ragione R."/>
            <person name="Hildebrand F."/>
            <person name="Pallen M.J."/>
        </authorList>
    </citation>
    <scope>NUCLEOTIDE SEQUENCE</scope>
    <source>
        <strain evidence="1">CHK178-757</strain>
    </source>
</reference>